<dbReference type="AlphaFoldDB" id="A0AAD4D269"/>
<evidence type="ECO:0000256" key="7">
    <source>
        <dbReference type="SAM" id="MobiDB-lite"/>
    </source>
</evidence>
<evidence type="ECO:0000256" key="2">
    <source>
        <dbReference type="ARBA" id="ARBA00004186"/>
    </source>
</evidence>
<accession>A0AAD4D269</accession>
<comment type="similarity">
    <text evidence="3">Belongs to the INCENP family.</text>
</comment>
<dbReference type="EMBL" id="JAAAIL010002392">
    <property type="protein sequence ID" value="KAG0257659.1"/>
    <property type="molecule type" value="Genomic_DNA"/>
</dbReference>
<gene>
    <name evidence="9" type="ORF">BGZ95_005176</name>
</gene>
<feature type="region of interest" description="Disordered" evidence="7">
    <location>
        <begin position="43"/>
        <end position="95"/>
    </location>
</feature>
<feature type="region of interest" description="Disordered" evidence="7">
    <location>
        <begin position="1"/>
        <end position="20"/>
    </location>
</feature>
<evidence type="ECO:0000256" key="6">
    <source>
        <dbReference type="ARBA" id="ARBA00023242"/>
    </source>
</evidence>
<name>A0AAD4D269_9FUNG</name>
<feature type="domain" description="Inner centromere protein ARK-binding" evidence="8">
    <location>
        <begin position="61"/>
        <end position="131"/>
    </location>
</feature>
<keyword evidence="5" id="KW-0206">Cytoskeleton</keyword>
<evidence type="ECO:0000256" key="4">
    <source>
        <dbReference type="ARBA" id="ARBA00022490"/>
    </source>
</evidence>
<feature type="compositionally biased region" description="Polar residues" evidence="7">
    <location>
        <begin position="9"/>
        <end position="19"/>
    </location>
</feature>
<evidence type="ECO:0000313" key="10">
    <source>
        <dbReference type="Proteomes" id="UP001194580"/>
    </source>
</evidence>
<evidence type="ECO:0000313" key="9">
    <source>
        <dbReference type="EMBL" id="KAG0257659.1"/>
    </source>
</evidence>
<dbReference type="GO" id="GO:0005634">
    <property type="term" value="C:nucleus"/>
    <property type="evidence" value="ECO:0007669"/>
    <property type="project" value="UniProtKB-SubCell"/>
</dbReference>
<dbReference type="GO" id="GO:0005819">
    <property type="term" value="C:spindle"/>
    <property type="evidence" value="ECO:0007669"/>
    <property type="project" value="UniProtKB-SubCell"/>
</dbReference>
<proteinExistence type="inferred from homology"/>
<evidence type="ECO:0000259" key="8">
    <source>
        <dbReference type="Pfam" id="PF03941"/>
    </source>
</evidence>
<evidence type="ECO:0000256" key="1">
    <source>
        <dbReference type="ARBA" id="ARBA00004123"/>
    </source>
</evidence>
<comment type="subcellular location">
    <subcellularLocation>
        <location evidence="2">Cytoplasm</location>
        <location evidence="2">Cytoskeleton</location>
        <location evidence="2">Spindle</location>
    </subcellularLocation>
    <subcellularLocation>
        <location evidence="1">Nucleus</location>
    </subcellularLocation>
</comment>
<comment type="caution">
    <text evidence="9">The sequence shown here is derived from an EMBL/GenBank/DDBJ whole genome shotgun (WGS) entry which is preliminary data.</text>
</comment>
<dbReference type="Proteomes" id="UP001194580">
    <property type="component" value="Unassembled WGS sequence"/>
</dbReference>
<sequence length="173" mass="19322">MTAVGNGIRTETTQASSRATVAADGGHVFAVPAPVRQPLVQPWMSNSAQQERRHFKTILPEINSDGEDHDVSNNDEPSMSSSSTRSTKRKKTSAPDWTSWEELYRQMENQKNLNPEEIFGPIPMLDVAEIFPGREKKMSFRSRTSSAHWGASDALTPQEVIKYNEDMGWGGQE</sequence>
<reference evidence="9" key="1">
    <citation type="journal article" date="2020" name="Fungal Divers.">
        <title>Resolving the Mortierellaceae phylogeny through synthesis of multi-gene phylogenetics and phylogenomics.</title>
        <authorList>
            <person name="Vandepol N."/>
            <person name="Liber J."/>
            <person name="Desiro A."/>
            <person name="Na H."/>
            <person name="Kennedy M."/>
            <person name="Barry K."/>
            <person name="Grigoriev I.V."/>
            <person name="Miller A.N."/>
            <person name="O'Donnell K."/>
            <person name="Stajich J.E."/>
            <person name="Bonito G."/>
        </authorList>
    </citation>
    <scope>NUCLEOTIDE SEQUENCE</scope>
    <source>
        <strain evidence="9">NRRL 28262</strain>
    </source>
</reference>
<keyword evidence="6" id="KW-0539">Nucleus</keyword>
<dbReference type="InterPro" id="IPR005635">
    <property type="entry name" value="Inner_centromere_prot_ARK-bd"/>
</dbReference>
<evidence type="ECO:0000256" key="3">
    <source>
        <dbReference type="ARBA" id="ARBA00010042"/>
    </source>
</evidence>
<protein>
    <recommendedName>
        <fullName evidence="8">Inner centromere protein ARK-binding domain-containing protein</fullName>
    </recommendedName>
</protein>
<evidence type="ECO:0000256" key="5">
    <source>
        <dbReference type="ARBA" id="ARBA00023212"/>
    </source>
</evidence>
<keyword evidence="4" id="KW-0963">Cytoplasm</keyword>
<dbReference type="Pfam" id="PF03941">
    <property type="entry name" value="INCENP_ARK-bind"/>
    <property type="match status" value="1"/>
</dbReference>
<keyword evidence="10" id="KW-1185">Reference proteome</keyword>
<organism evidence="9 10">
    <name type="scientific">Linnemannia exigua</name>
    <dbReference type="NCBI Taxonomy" id="604196"/>
    <lineage>
        <taxon>Eukaryota</taxon>
        <taxon>Fungi</taxon>
        <taxon>Fungi incertae sedis</taxon>
        <taxon>Mucoromycota</taxon>
        <taxon>Mortierellomycotina</taxon>
        <taxon>Mortierellomycetes</taxon>
        <taxon>Mortierellales</taxon>
        <taxon>Mortierellaceae</taxon>
        <taxon>Linnemannia</taxon>
    </lineage>
</organism>